<dbReference type="PANTHER" id="PTHR30480">
    <property type="entry name" value="BETA-HEXOSAMINIDASE-RELATED"/>
    <property type="match status" value="1"/>
</dbReference>
<dbReference type="Gene3D" id="3.20.20.300">
    <property type="entry name" value="Glycoside hydrolase, family 3, N-terminal domain"/>
    <property type="match status" value="1"/>
</dbReference>
<evidence type="ECO:0000259" key="7">
    <source>
        <dbReference type="Pfam" id="PF00933"/>
    </source>
</evidence>
<evidence type="ECO:0000256" key="6">
    <source>
        <dbReference type="SAM" id="MobiDB-lite"/>
    </source>
</evidence>
<dbReference type="Pfam" id="PF00933">
    <property type="entry name" value="Glyco_hydro_3"/>
    <property type="match status" value="1"/>
</dbReference>
<evidence type="ECO:0000313" key="8">
    <source>
        <dbReference type="EMBL" id="MDM8275372.1"/>
    </source>
</evidence>
<dbReference type="EC" id="3.2.1.52" evidence="3"/>
<keyword evidence="4 8" id="KW-0378">Hydrolase</keyword>
<feature type="domain" description="Glycoside hydrolase family 3 N-terminal" evidence="7">
    <location>
        <begin position="84"/>
        <end position="417"/>
    </location>
</feature>
<dbReference type="PROSITE" id="PS51318">
    <property type="entry name" value="TAT"/>
    <property type="match status" value="1"/>
</dbReference>
<gene>
    <name evidence="8" type="ORF">QUW28_07695</name>
</gene>
<keyword evidence="5 8" id="KW-0326">Glycosidase</keyword>
<comment type="caution">
    <text evidence="8">The sequence shown here is derived from an EMBL/GenBank/DDBJ whole genome shotgun (WGS) entry which is preliminary data.</text>
</comment>
<evidence type="ECO:0000313" key="9">
    <source>
        <dbReference type="Proteomes" id="UP001529421"/>
    </source>
</evidence>
<evidence type="ECO:0000256" key="1">
    <source>
        <dbReference type="ARBA" id="ARBA00001231"/>
    </source>
</evidence>
<dbReference type="PROSITE" id="PS00775">
    <property type="entry name" value="GLYCOSYL_HYDROL_F3"/>
    <property type="match status" value="1"/>
</dbReference>
<dbReference type="InterPro" id="IPR019800">
    <property type="entry name" value="Glyco_hydro_3_AS"/>
</dbReference>
<proteinExistence type="inferred from homology"/>
<dbReference type="GO" id="GO:0016798">
    <property type="term" value="F:hydrolase activity, acting on glycosyl bonds"/>
    <property type="evidence" value="ECO:0007669"/>
    <property type="project" value="UniProtKB-KW"/>
</dbReference>
<dbReference type="InterPro" id="IPR050226">
    <property type="entry name" value="NagZ_Beta-hexosaminidase"/>
</dbReference>
<dbReference type="InterPro" id="IPR001764">
    <property type="entry name" value="Glyco_hydro_3_N"/>
</dbReference>
<accession>A0ABT7VBX9</accession>
<organism evidence="8 9">
    <name type="scientific">Enorma phocaeensis</name>
    <dbReference type="NCBI Taxonomy" id="1871019"/>
    <lineage>
        <taxon>Bacteria</taxon>
        <taxon>Bacillati</taxon>
        <taxon>Actinomycetota</taxon>
        <taxon>Coriobacteriia</taxon>
        <taxon>Coriobacteriales</taxon>
        <taxon>Coriobacteriaceae</taxon>
        <taxon>Enorma</taxon>
    </lineage>
</organism>
<evidence type="ECO:0000256" key="3">
    <source>
        <dbReference type="ARBA" id="ARBA00012663"/>
    </source>
</evidence>
<dbReference type="InterPro" id="IPR036962">
    <property type="entry name" value="Glyco_hydro_3_N_sf"/>
</dbReference>
<evidence type="ECO:0000256" key="2">
    <source>
        <dbReference type="ARBA" id="ARBA00005336"/>
    </source>
</evidence>
<dbReference type="PRINTS" id="PR00133">
    <property type="entry name" value="GLHYDRLASE3"/>
</dbReference>
<dbReference type="SUPFAM" id="SSF51445">
    <property type="entry name" value="(Trans)glycosidases"/>
    <property type="match status" value="1"/>
</dbReference>
<feature type="region of interest" description="Disordered" evidence="6">
    <location>
        <begin position="34"/>
        <end position="76"/>
    </location>
</feature>
<comment type="similarity">
    <text evidence="2">Belongs to the glycosyl hydrolase 3 family.</text>
</comment>
<dbReference type="InterPro" id="IPR006311">
    <property type="entry name" value="TAT_signal"/>
</dbReference>
<comment type="catalytic activity">
    <reaction evidence="1">
        <text>Hydrolysis of terminal non-reducing N-acetyl-D-hexosamine residues in N-acetyl-beta-D-hexosaminides.</text>
        <dbReference type="EC" id="3.2.1.52"/>
    </reaction>
</comment>
<dbReference type="EMBL" id="JAUDDZ010000010">
    <property type="protein sequence ID" value="MDM8275372.1"/>
    <property type="molecule type" value="Genomic_DNA"/>
</dbReference>
<dbReference type="InterPro" id="IPR017853">
    <property type="entry name" value="GH"/>
</dbReference>
<name>A0ABT7VBX9_9ACTN</name>
<reference evidence="8 9" key="2">
    <citation type="submission" date="2023-06" db="EMBL/GenBank/DDBJ databases">
        <authorList>
            <person name="Zeman M."/>
            <person name="Kubasova T."/>
            <person name="Jahodarova E."/>
            <person name="Nykrynova M."/>
            <person name="Rychlik I."/>
        </authorList>
    </citation>
    <scope>NUCLEOTIDE SEQUENCE [LARGE SCALE GENOMIC DNA]</scope>
    <source>
        <strain evidence="8 9">154_Feed</strain>
    </source>
</reference>
<protein>
    <recommendedName>
        <fullName evidence="3">beta-N-acetylhexosaminidase</fullName>
        <ecNumber evidence="3">3.2.1.52</ecNumber>
    </recommendedName>
</protein>
<reference evidence="9" key="1">
    <citation type="submission" date="2023-06" db="EMBL/GenBank/DDBJ databases">
        <title>Identification and characterization of horizontal gene transfer across gut microbiota members of farm animals based on homology search.</title>
        <authorList>
            <person name="Zeman M."/>
            <person name="Kubasova T."/>
            <person name="Jahodarova E."/>
            <person name="Nykrynova M."/>
            <person name="Rychlik I."/>
        </authorList>
    </citation>
    <scope>NUCLEOTIDE SEQUENCE [LARGE SCALE GENOMIC DNA]</scope>
    <source>
        <strain evidence="9">154_Feed</strain>
    </source>
</reference>
<dbReference type="PANTHER" id="PTHR30480:SF13">
    <property type="entry name" value="BETA-HEXOSAMINIDASE"/>
    <property type="match status" value="1"/>
</dbReference>
<sequence length="425" mass="43566">METAAKRTPFSRRGFIAAGVLAAAAASLEGCARPEATGDAPAQGPGSDSLPLRPSSQGAGADGPQGNGSPAGNDPLEQLLASMTLKQKVAQLFIVTPEALTGASRATVAGELTEKGLKRIPVGGICYFGQNLESAQQVRELLAGTRELATSTGARIAPFLSVDEEGGPLVARVANSGLFDVPAFPNMAEIGATRDAARAAEVGATIGGYLQDIGFNLDFAPSADVLTNPENTVIGPRAFGSDPELVADMVSAEVEAMLDAGTLPCVKHFPGHGDTPGDSHTGAAVSSRTRDQITSCELEPFRAAISAGCPLVMVGHIETPAFAADGLPASLSPTMITGVLRGELGFTGVIVSDSFSMGAITQRFSAADAAVRFFLAGGDMLLLPENLEEAYQGVLDAVYAGTLSEDDIDERVLRVLAAKQEAGIV</sequence>
<dbReference type="Proteomes" id="UP001529421">
    <property type="component" value="Unassembled WGS sequence"/>
</dbReference>
<evidence type="ECO:0000256" key="4">
    <source>
        <dbReference type="ARBA" id="ARBA00022801"/>
    </source>
</evidence>
<keyword evidence="9" id="KW-1185">Reference proteome</keyword>
<dbReference type="RefSeq" id="WP_289545363.1">
    <property type="nucleotide sequence ID" value="NZ_JAUDDZ010000010.1"/>
</dbReference>
<evidence type="ECO:0000256" key="5">
    <source>
        <dbReference type="ARBA" id="ARBA00023295"/>
    </source>
</evidence>